<dbReference type="InterPro" id="IPR050196">
    <property type="entry name" value="Cytochrome_P450_Monoox"/>
</dbReference>
<comment type="caution">
    <text evidence="9">The sequence shown here is derived from an EMBL/GenBank/DDBJ whole genome shotgun (WGS) entry which is preliminary data.</text>
</comment>
<evidence type="ECO:0000256" key="5">
    <source>
        <dbReference type="ARBA" id="ARBA00023004"/>
    </source>
</evidence>
<organism evidence="9 10">
    <name type="scientific">Sphagnurus paluster</name>
    <dbReference type="NCBI Taxonomy" id="117069"/>
    <lineage>
        <taxon>Eukaryota</taxon>
        <taxon>Fungi</taxon>
        <taxon>Dikarya</taxon>
        <taxon>Basidiomycota</taxon>
        <taxon>Agaricomycotina</taxon>
        <taxon>Agaricomycetes</taxon>
        <taxon>Agaricomycetidae</taxon>
        <taxon>Agaricales</taxon>
        <taxon>Tricholomatineae</taxon>
        <taxon>Lyophyllaceae</taxon>
        <taxon>Sphagnurus</taxon>
    </lineage>
</organism>
<evidence type="ECO:0000256" key="6">
    <source>
        <dbReference type="ARBA" id="ARBA00023033"/>
    </source>
</evidence>
<keyword evidence="2 7" id="KW-0349">Heme</keyword>
<keyword evidence="6 8" id="KW-0503">Monooxygenase</keyword>
<dbReference type="AlphaFoldDB" id="A0A9P7FTX0"/>
<name>A0A9P7FTX0_9AGAR</name>
<dbReference type="Gene3D" id="1.10.630.10">
    <property type="entry name" value="Cytochrome P450"/>
    <property type="match status" value="1"/>
</dbReference>
<sequence>MRQIISGQAQGHVKERHFDKSEMAGRIITKWGMNLVAAQTSGDVWRKHRRIVGPAFNNQLYGLVWAETLNIYRQMETAEGWDTKHTVDLPMVQPITTKMTLLIIARCGFGFSFDWTAPPTGPDGAMTVQESLCIITDSYTVALIAPNWIETRTLEVRNGGESGDERMDTFTMLVRANEQETGKLRLDAQEVIGKVFIMLFVGHETTAHTLTATLALLAVHQDIQDEILEQIVSVVGYDRDPNYADYENLDKVLSAFYEALRLFPAAYIMMGEATQDTVLDLPNPARQEGSTPLSVAKGTSIVVDLVGIQYNPRYFKDPQEFRPSRWHGVSNESETFAGFSIGPRACIGRKFATTEAVVFLTMLLRDWRVEPMCCDGESKDEWAKRVFAHPVVTMTLTVRDAPVRLVRREHRGV</sequence>
<feature type="binding site" description="axial binding residue" evidence="7">
    <location>
        <position position="346"/>
    </location>
    <ligand>
        <name>heme</name>
        <dbReference type="ChEBI" id="CHEBI:30413"/>
    </ligand>
    <ligandPart>
        <name>Fe</name>
        <dbReference type="ChEBI" id="CHEBI:18248"/>
    </ligandPart>
</feature>
<comment type="similarity">
    <text evidence="1 8">Belongs to the cytochrome P450 family.</text>
</comment>
<dbReference type="GO" id="GO:0005506">
    <property type="term" value="F:iron ion binding"/>
    <property type="evidence" value="ECO:0007669"/>
    <property type="project" value="InterPro"/>
</dbReference>
<dbReference type="InterPro" id="IPR001128">
    <property type="entry name" value="Cyt_P450"/>
</dbReference>
<dbReference type="InterPro" id="IPR002401">
    <property type="entry name" value="Cyt_P450_E_grp-I"/>
</dbReference>
<dbReference type="GO" id="GO:0016705">
    <property type="term" value="F:oxidoreductase activity, acting on paired donors, with incorporation or reduction of molecular oxygen"/>
    <property type="evidence" value="ECO:0007669"/>
    <property type="project" value="InterPro"/>
</dbReference>
<dbReference type="Pfam" id="PF00067">
    <property type="entry name" value="p450"/>
    <property type="match status" value="1"/>
</dbReference>
<evidence type="ECO:0000313" key="10">
    <source>
        <dbReference type="Proteomes" id="UP000717328"/>
    </source>
</evidence>
<keyword evidence="4 8" id="KW-0560">Oxidoreductase</keyword>
<dbReference type="PRINTS" id="PR00385">
    <property type="entry name" value="P450"/>
</dbReference>
<dbReference type="InterPro" id="IPR017972">
    <property type="entry name" value="Cyt_P450_CS"/>
</dbReference>
<comment type="cofactor">
    <cofactor evidence="7">
        <name>heme</name>
        <dbReference type="ChEBI" id="CHEBI:30413"/>
    </cofactor>
</comment>
<evidence type="ECO:0000256" key="2">
    <source>
        <dbReference type="ARBA" id="ARBA00022617"/>
    </source>
</evidence>
<evidence type="ECO:0000256" key="7">
    <source>
        <dbReference type="PIRSR" id="PIRSR602401-1"/>
    </source>
</evidence>
<dbReference type="OrthoDB" id="1470350at2759"/>
<keyword evidence="3 7" id="KW-0479">Metal-binding</keyword>
<reference evidence="9" key="1">
    <citation type="submission" date="2021-02" db="EMBL/GenBank/DDBJ databases">
        <authorList>
            <person name="Nieuwenhuis M."/>
            <person name="Van De Peppel L.J.J."/>
        </authorList>
    </citation>
    <scope>NUCLEOTIDE SEQUENCE</scope>
    <source>
        <strain evidence="9">D49</strain>
    </source>
</reference>
<dbReference type="PANTHER" id="PTHR24291:SF50">
    <property type="entry name" value="BIFUNCTIONAL ALBAFLAVENONE MONOOXYGENASE_TERPENE SYNTHASE"/>
    <property type="match status" value="1"/>
</dbReference>
<keyword evidence="10" id="KW-1185">Reference proteome</keyword>
<evidence type="ECO:0000313" key="9">
    <source>
        <dbReference type="EMBL" id="KAG5634767.1"/>
    </source>
</evidence>
<evidence type="ECO:0008006" key="11">
    <source>
        <dbReference type="Google" id="ProtNLM"/>
    </source>
</evidence>
<dbReference type="PROSITE" id="PS00086">
    <property type="entry name" value="CYTOCHROME_P450"/>
    <property type="match status" value="1"/>
</dbReference>
<evidence type="ECO:0000256" key="3">
    <source>
        <dbReference type="ARBA" id="ARBA00022723"/>
    </source>
</evidence>
<dbReference type="InterPro" id="IPR036396">
    <property type="entry name" value="Cyt_P450_sf"/>
</dbReference>
<dbReference type="PANTHER" id="PTHR24291">
    <property type="entry name" value="CYTOCHROME P450 FAMILY 4"/>
    <property type="match status" value="1"/>
</dbReference>
<dbReference type="EMBL" id="JABCKI010006281">
    <property type="protein sequence ID" value="KAG5634767.1"/>
    <property type="molecule type" value="Genomic_DNA"/>
</dbReference>
<evidence type="ECO:0000256" key="1">
    <source>
        <dbReference type="ARBA" id="ARBA00010617"/>
    </source>
</evidence>
<evidence type="ECO:0000256" key="4">
    <source>
        <dbReference type="ARBA" id="ARBA00023002"/>
    </source>
</evidence>
<dbReference type="PRINTS" id="PR00463">
    <property type="entry name" value="EP450I"/>
</dbReference>
<reference evidence="9" key="2">
    <citation type="submission" date="2021-10" db="EMBL/GenBank/DDBJ databases">
        <title>Phylogenomics reveals ancestral predisposition of the termite-cultivated fungus Termitomyces towards a domesticated lifestyle.</title>
        <authorList>
            <person name="Auxier B."/>
            <person name="Grum-Grzhimaylo A."/>
            <person name="Cardenas M.E."/>
            <person name="Lodge J.D."/>
            <person name="Laessoe T."/>
            <person name="Pedersen O."/>
            <person name="Smith M.E."/>
            <person name="Kuyper T.W."/>
            <person name="Franco-Molano E.A."/>
            <person name="Baroni T.J."/>
            <person name="Aanen D.K."/>
        </authorList>
    </citation>
    <scope>NUCLEOTIDE SEQUENCE</scope>
    <source>
        <strain evidence="9">D49</strain>
    </source>
</reference>
<protein>
    <recommendedName>
        <fullName evidence="11">Cytochrome P450</fullName>
    </recommendedName>
</protein>
<dbReference type="GO" id="GO:0004497">
    <property type="term" value="F:monooxygenase activity"/>
    <property type="evidence" value="ECO:0007669"/>
    <property type="project" value="UniProtKB-KW"/>
</dbReference>
<dbReference type="Proteomes" id="UP000717328">
    <property type="component" value="Unassembled WGS sequence"/>
</dbReference>
<keyword evidence="5 7" id="KW-0408">Iron</keyword>
<evidence type="ECO:0000256" key="8">
    <source>
        <dbReference type="RuleBase" id="RU000461"/>
    </source>
</evidence>
<dbReference type="SUPFAM" id="SSF48264">
    <property type="entry name" value="Cytochrome P450"/>
    <property type="match status" value="1"/>
</dbReference>
<gene>
    <name evidence="9" type="ORF">H0H81_000848</name>
</gene>
<dbReference type="GO" id="GO:0020037">
    <property type="term" value="F:heme binding"/>
    <property type="evidence" value="ECO:0007669"/>
    <property type="project" value="InterPro"/>
</dbReference>
<proteinExistence type="inferred from homology"/>
<accession>A0A9P7FTX0</accession>